<dbReference type="InterPro" id="IPR000626">
    <property type="entry name" value="Ubiquitin-like_dom"/>
</dbReference>
<evidence type="ECO:0000313" key="3">
    <source>
        <dbReference type="Proteomes" id="UP000789759"/>
    </source>
</evidence>
<sequence length="231" mass="26353">MANSRNIDLINAAFSAVMGTHKFISEKELQGRQARGETNGAIYNQVDLNSFHQVNLVGNDLNIASNLDTDCNRRCAFEQSNSYLGQIFVKSLTGKIITLECKRNDTIETIKLKIQNMENIPPNQQKLIFAGRRLEDDKMLSDYNIQKGSTLHLILRLRGGGCIISYISVSVLDPRYDYDFTNINDMEVTFMRGYILYKRPCGWKRIALKVAGKYDNGNDKWLGTDQNAWPW</sequence>
<dbReference type="EMBL" id="CAJVQA010001296">
    <property type="protein sequence ID" value="CAG8509447.1"/>
    <property type="molecule type" value="Genomic_DNA"/>
</dbReference>
<organism evidence="2 3">
    <name type="scientific">Cetraspora pellucida</name>
    <dbReference type="NCBI Taxonomy" id="1433469"/>
    <lineage>
        <taxon>Eukaryota</taxon>
        <taxon>Fungi</taxon>
        <taxon>Fungi incertae sedis</taxon>
        <taxon>Mucoromycota</taxon>
        <taxon>Glomeromycotina</taxon>
        <taxon>Glomeromycetes</taxon>
        <taxon>Diversisporales</taxon>
        <taxon>Gigasporaceae</taxon>
        <taxon>Cetraspora</taxon>
    </lineage>
</organism>
<name>A0A9N8ZVC7_9GLOM</name>
<comment type="caution">
    <text evidence="2">The sequence shown here is derived from an EMBL/GenBank/DDBJ whole genome shotgun (WGS) entry which is preliminary data.</text>
</comment>
<dbReference type="InterPro" id="IPR029071">
    <property type="entry name" value="Ubiquitin-like_domsf"/>
</dbReference>
<dbReference type="OrthoDB" id="428577at2759"/>
<dbReference type="Pfam" id="PF00240">
    <property type="entry name" value="ubiquitin"/>
    <property type="match status" value="1"/>
</dbReference>
<keyword evidence="3" id="KW-1185">Reference proteome</keyword>
<dbReference type="FunFam" id="3.10.20.90:FF:000160">
    <property type="entry name" value="Polyubiquitin-C"/>
    <property type="match status" value="1"/>
</dbReference>
<dbReference type="Gene3D" id="3.10.20.90">
    <property type="entry name" value="Phosphatidylinositol 3-kinase Catalytic Subunit, Chain A, domain 1"/>
    <property type="match status" value="1"/>
</dbReference>
<proteinExistence type="predicted"/>
<evidence type="ECO:0000313" key="2">
    <source>
        <dbReference type="EMBL" id="CAG8509447.1"/>
    </source>
</evidence>
<dbReference type="PANTHER" id="PTHR36649:SF28">
    <property type="entry name" value="UBIQUITIN-LIKE DOMAIN-CONTAINING PROTEIN"/>
    <property type="match status" value="1"/>
</dbReference>
<protein>
    <submittedName>
        <fullName evidence="2">17775_t:CDS:1</fullName>
    </submittedName>
</protein>
<evidence type="ECO:0000259" key="1">
    <source>
        <dbReference type="PROSITE" id="PS50053"/>
    </source>
</evidence>
<feature type="domain" description="Ubiquitin-like" evidence="1">
    <location>
        <begin position="85"/>
        <end position="160"/>
    </location>
</feature>
<dbReference type="SUPFAM" id="SSF54236">
    <property type="entry name" value="Ubiquitin-like"/>
    <property type="match status" value="1"/>
</dbReference>
<reference evidence="2" key="1">
    <citation type="submission" date="2021-06" db="EMBL/GenBank/DDBJ databases">
        <authorList>
            <person name="Kallberg Y."/>
            <person name="Tangrot J."/>
            <person name="Rosling A."/>
        </authorList>
    </citation>
    <scope>NUCLEOTIDE SEQUENCE</scope>
    <source>
        <strain evidence="2">FL966</strain>
    </source>
</reference>
<dbReference type="InterPro" id="IPR019956">
    <property type="entry name" value="Ubiquitin_dom"/>
</dbReference>
<dbReference type="PANTHER" id="PTHR36649">
    <property type="entry name" value="UBIQUITIN-LIKE DOMAIN-CONTAINING PROTEIN"/>
    <property type="match status" value="1"/>
</dbReference>
<dbReference type="PRINTS" id="PR00348">
    <property type="entry name" value="UBIQUITIN"/>
</dbReference>
<dbReference type="SMART" id="SM00213">
    <property type="entry name" value="UBQ"/>
    <property type="match status" value="1"/>
</dbReference>
<dbReference type="Proteomes" id="UP000789759">
    <property type="component" value="Unassembled WGS sequence"/>
</dbReference>
<gene>
    <name evidence="2" type="ORF">CPELLU_LOCUS2843</name>
</gene>
<dbReference type="PROSITE" id="PS50053">
    <property type="entry name" value="UBIQUITIN_2"/>
    <property type="match status" value="1"/>
</dbReference>
<accession>A0A9N8ZVC7</accession>
<dbReference type="AlphaFoldDB" id="A0A9N8ZVC7"/>